<name>A0A135P7X4_9HYPH</name>
<reference evidence="3 4" key="1">
    <citation type="submission" date="2015-11" db="EMBL/GenBank/DDBJ databases">
        <title>Draft genome sequence of Agrobacterium sp. R89-1.</title>
        <authorList>
            <person name="Zahradnik J."/>
            <person name="Kyslikova E."/>
            <person name="Palyzova A."/>
            <person name="Kyslik P."/>
        </authorList>
    </citation>
    <scope>NUCLEOTIDE SEQUENCE [LARGE SCALE GENOMIC DNA]</scope>
    <source>
        <strain evidence="3 4">R89-1</strain>
    </source>
</reference>
<dbReference type="PANTHER" id="PTHR32309">
    <property type="entry name" value="TYROSINE-PROTEIN KINASE"/>
    <property type="match status" value="1"/>
</dbReference>
<evidence type="ECO:0008006" key="5">
    <source>
        <dbReference type="Google" id="ProtNLM"/>
    </source>
</evidence>
<evidence type="ECO:0000313" key="3">
    <source>
        <dbReference type="EMBL" id="KXG87522.1"/>
    </source>
</evidence>
<dbReference type="AlphaFoldDB" id="A0A135P7X4"/>
<dbReference type="STRING" id="2052828.ATO67_19060"/>
<dbReference type="EMBL" id="LNUW01000005">
    <property type="protein sequence ID" value="KXG87522.1"/>
    <property type="molecule type" value="Genomic_DNA"/>
</dbReference>
<evidence type="ECO:0000256" key="1">
    <source>
        <dbReference type="SAM" id="Coils"/>
    </source>
</evidence>
<dbReference type="GO" id="GO:0005886">
    <property type="term" value="C:plasma membrane"/>
    <property type="evidence" value="ECO:0007669"/>
    <property type="project" value="TreeGrafter"/>
</dbReference>
<proteinExistence type="predicted"/>
<feature type="transmembrane region" description="Helical" evidence="2">
    <location>
        <begin position="388"/>
        <end position="411"/>
    </location>
</feature>
<feature type="transmembrane region" description="Helical" evidence="2">
    <location>
        <begin position="50"/>
        <end position="76"/>
    </location>
</feature>
<sequence length="417" mass="46178">MEQQRLKGLAASKQVSKELAFSARKLRFSTSSRSVLFKAVGLRPRVADRLFYSLFICLTFGLLFLPIASSAIYLGYFASDQFESEARFTVRSSTSALGKDQLASVTGIPSAKIAQDTMIVVNYIQSYEMVKALETRGVSVKEIFGNEHIDLWARLQRNASIEEMTEYWRRMTKVSVSPGSGIVSVKVRAFTAYDASLILQHVLSASEAVVNDVNVRIWKDVISTAEENLKHAAAQLEGARAGITSARNRNSLISVESSADLVNQLIVNLEGRRLQLQGRMEAQLSNVSISAPQMKVLKREIESTEKQVEDLKRQLAGRKLASGEPNLADVSQELAQLQLAQNLSELQFASSAKTLEQVRFTSQQQLMYLESFLDPRVPDKATYPKSGLWFIVVVIGSVLSWGGAIGISYLVRSRLAD</sequence>
<organism evidence="3 4">
    <name type="scientific">Agrobacterium bohemicum</name>
    <dbReference type="NCBI Taxonomy" id="2052828"/>
    <lineage>
        <taxon>Bacteria</taxon>
        <taxon>Pseudomonadati</taxon>
        <taxon>Pseudomonadota</taxon>
        <taxon>Alphaproteobacteria</taxon>
        <taxon>Hyphomicrobiales</taxon>
        <taxon>Rhizobiaceae</taxon>
        <taxon>Rhizobium/Agrobacterium group</taxon>
        <taxon>Agrobacterium</taxon>
    </lineage>
</organism>
<keyword evidence="4" id="KW-1185">Reference proteome</keyword>
<dbReference type="PANTHER" id="PTHR32309:SF13">
    <property type="entry name" value="FERRIC ENTEROBACTIN TRANSPORT PROTEIN FEPE"/>
    <property type="match status" value="1"/>
</dbReference>
<dbReference type="GO" id="GO:0004713">
    <property type="term" value="F:protein tyrosine kinase activity"/>
    <property type="evidence" value="ECO:0007669"/>
    <property type="project" value="TreeGrafter"/>
</dbReference>
<dbReference type="Proteomes" id="UP000070498">
    <property type="component" value="Unassembled WGS sequence"/>
</dbReference>
<keyword evidence="2" id="KW-0472">Membrane</keyword>
<feature type="coiled-coil region" evidence="1">
    <location>
        <begin position="294"/>
        <end position="321"/>
    </location>
</feature>
<protein>
    <recommendedName>
        <fullName evidence="5">Capsule biosynthesis protein</fullName>
    </recommendedName>
</protein>
<evidence type="ECO:0000256" key="2">
    <source>
        <dbReference type="SAM" id="Phobius"/>
    </source>
</evidence>
<evidence type="ECO:0000313" key="4">
    <source>
        <dbReference type="Proteomes" id="UP000070498"/>
    </source>
</evidence>
<gene>
    <name evidence="3" type="ORF">ATO67_19060</name>
</gene>
<accession>A0A135P7X4</accession>
<keyword evidence="1" id="KW-0175">Coiled coil</keyword>
<comment type="caution">
    <text evidence="3">The sequence shown here is derived from an EMBL/GenBank/DDBJ whole genome shotgun (WGS) entry which is preliminary data.</text>
</comment>
<keyword evidence="2" id="KW-0812">Transmembrane</keyword>
<keyword evidence="2" id="KW-1133">Transmembrane helix</keyword>
<dbReference type="InterPro" id="IPR050445">
    <property type="entry name" value="Bact_polysacc_biosynth/exp"/>
</dbReference>